<evidence type="ECO:0000259" key="1">
    <source>
        <dbReference type="Pfam" id="PF07228"/>
    </source>
</evidence>
<dbReference type="Gene3D" id="3.60.40.10">
    <property type="entry name" value="PPM-type phosphatase domain"/>
    <property type="match status" value="1"/>
</dbReference>
<dbReference type="EMBL" id="QKZK01000007">
    <property type="protein sequence ID" value="PZX18194.1"/>
    <property type="molecule type" value="Genomic_DNA"/>
</dbReference>
<dbReference type="SUPFAM" id="SSF81606">
    <property type="entry name" value="PP2C-like"/>
    <property type="match status" value="1"/>
</dbReference>
<dbReference type="OrthoDB" id="1090916at2"/>
<evidence type="ECO:0000313" key="3">
    <source>
        <dbReference type="Proteomes" id="UP000249239"/>
    </source>
</evidence>
<feature type="domain" description="PPM-type phosphatase" evidence="1">
    <location>
        <begin position="37"/>
        <end position="232"/>
    </location>
</feature>
<dbReference type="Proteomes" id="UP000249239">
    <property type="component" value="Unassembled WGS sequence"/>
</dbReference>
<accession>A0A2W7NNN4</accession>
<keyword evidence="3" id="KW-1185">Reference proteome</keyword>
<proteinExistence type="predicted"/>
<comment type="caution">
    <text evidence="2">The sequence shown here is derived from an EMBL/GenBank/DDBJ whole genome shotgun (WGS) entry which is preliminary data.</text>
</comment>
<sequence>MNPCPDDFFLDVHCSQSHHHGEMICGDVFLSRRVREEGRTIMVLSDGMGSGVKANVLATLTASMALNFTIGRKDVRQTAEIIMKTLPVCSTRRISYSTFSIIDIDDDGLTSIVEYDNPRCLVLRGTTVFDPGWEVVELAIEGHQGGKVLHVCAFQACKDDRIIFWSDGIVQAGMGSRALPFGWGRQGAVEGVLRLVTGDPYAASARLSRKMVALAIRYDGGQPKDDTSCGVIYLREPRKLLLVSGPPFDEKNDLDFALQVQQFKGKKIVAGGTTAEIIARELALRFDAGMEVTDPELPPVSVVEGIDLVTEGILTLGKALRMLESNTDSDISGNGPAHLMVKMLLESDHIHVVVGTRINMAHQDPTLPVELEMRRTLLRRMAKLLEDRYLKQVQLSFL</sequence>
<dbReference type="InterPro" id="IPR036457">
    <property type="entry name" value="PPM-type-like_dom_sf"/>
</dbReference>
<organism evidence="2 3">
    <name type="scientific">Breznakibacter xylanolyticus</name>
    <dbReference type="NCBI Taxonomy" id="990"/>
    <lineage>
        <taxon>Bacteria</taxon>
        <taxon>Pseudomonadati</taxon>
        <taxon>Bacteroidota</taxon>
        <taxon>Bacteroidia</taxon>
        <taxon>Marinilabiliales</taxon>
        <taxon>Marinilabiliaceae</taxon>
        <taxon>Breznakibacter</taxon>
    </lineage>
</organism>
<gene>
    <name evidence="2" type="ORF">LX69_01234</name>
</gene>
<evidence type="ECO:0000313" key="2">
    <source>
        <dbReference type="EMBL" id="PZX18194.1"/>
    </source>
</evidence>
<reference evidence="2 3" key="1">
    <citation type="submission" date="2018-06" db="EMBL/GenBank/DDBJ databases">
        <title>Genomic Encyclopedia of Archaeal and Bacterial Type Strains, Phase II (KMG-II): from individual species to whole genera.</title>
        <authorList>
            <person name="Goeker M."/>
        </authorList>
    </citation>
    <scope>NUCLEOTIDE SEQUENCE [LARGE SCALE GENOMIC DNA]</scope>
    <source>
        <strain evidence="2 3">DSM 6779</strain>
    </source>
</reference>
<dbReference type="AlphaFoldDB" id="A0A2W7NNN4"/>
<protein>
    <submittedName>
        <fullName evidence="2">Stage II sporulation protein E</fullName>
    </submittedName>
</protein>
<dbReference type="InterPro" id="IPR001932">
    <property type="entry name" value="PPM-type_phosphatase-like_dom"/>
</dbReference>
<dbReference type="RefSeq" id="WP_111444929.1">
    <property type="nucleotide sequence ID" value="NZ_QKZK01000007.1"/>
</dbReference>
<name>A0A2W7NNN4_9BACT</name>
<dbReference type="Pfam" id="PF07228">
    <property type="entry name" value="SpoIIE"/>
    <property type="match status" value="1"/>
</dbReference>